<dbReference type="EMBL" id="RPDH01000003">
    <property type="protein sequence ID" value="RPE05386.1"/>
    <property type="molecule type" value="Genomic_DNA"/>
</dbReference>
<organism evidence="1 2">
    <name type="scientific">Chitinophaga lutea</name>
    <dbReference type="NCBI Taxonomy" id="2488634"/>
    <lineage>
        <taxon>Bacteria</taxon>
        <taxon>Pseudomonadati</taxon>
        <taxon>Bacteroidota</taxon>
        <taxon>Chitinophagia</taxon>
        <taxon>Chitinophagales</taxon>
        <taxon>Chitinophagaceae</taxon>
        <taxon>Chitinophaga</taxon>
    </lineage>
</organism>
<protein>
    <submittedName>
        <fullName evidence="1">Uncharacterized protein</fullName>
    </submittedName>
</protein>
<dbReference type="Proteomes" id="UP000278351">
    <property type="component" value="Unassembled WGS sequence"/>
</dbReference>
<gene>
    <name evidence="1" type="ORF">EGT74_23655</name>
</gene>
<proteinExistence type="predicted"/>
<sequence>MQAGQIFDQKLQFNPGFQQLSRKHPLSFHRLFNFEPVNKRSMSHKILTSTHVLIPKSKDRALKPGLLSRLFWFHTAGKTAVQYSGHRNRIRTYGAPVRVKWIRRAEYLGELLKRTFSI</sequence>
<accession>A0A3N4PAW0</accession>
<name>A0A3N4PAW0_9BACT</name>
<reference evidence="1 2" key="1">
    <citation type="submission" date="2018-11" db="EMBL/GenBank/DDBJ databases">
        <title>Chitinophaga lutea sp.nov., isolate from arsenic contaminated soil.</title>
        <authorList>
            <person name="Zong Y."/>
        </authorList>
    </citation>
    <scope>NUCLEOTIDE SEQUENCE [LARGE SCALE GENOMIC DNA]</scope>
    <source>
        <strain evidence="1 2">ZY74</strain>
    </source>
</reference>
<keyword evidence="2" id="KW-1185">Reference proteome</keyword>
<dbReference type="AlphaFoldDB" id="A0A3N4PAW0"/>
<evidence type="ECO:0000313" key="1">
    <source>
        <dbReference type="EMBL" id="RPE05386.1"/>
    </source>
</evidence>
<evidence type="ECO:0000313" key="2">
    <source>
        <dbReference type="Proteomes" id="UP000278351"/>
    </source>
</evidence>
<comment type="caution">
    <text evidence="1">The sequence shown here is derived from an EMBL/GenBank/DDBJ whole genome shotgun (WGS) entry which is preliminary data.</text>
</comment>